<organism evidence="1 2">
    <name type="scientific">Paracoccus amoyensis</name>
    <dbReference type="NCBI Taxonomy" id="2760093"/>
    <lineage>
        <taxon>Bacteria</taxon>
        <taxon>Pseudomonadati</taxon>
        <taxon>Pseudomonadota</taxon>
        <taxon>Alphaproteobacteria</taxon>
        <taxon>Rhodobacterales</taxon>
        <taxon>Paracoccaceae</taxon>
        <taxon>Paracoccus</taxon>
    </lineage>
</organism>
<gene>
    <name evidence="1" type="ORF">H4P12_08390</name>
</gene>
<keyword evidence="2" id="KW-1185">Reference proteome</keyword>
<dbReference type="EMBL" id="JACOQL010000002">
    <property type="protein sequence ID" value="MBC9246729.1"/>
    <property type="molecule type" value="Genomic_DNA"/>
</dbReference>
<proteinExistence type="predicted"/>
<protein>
    <submittedName>
        <fullName evidence="1">DUF1804 family protein</fullName>
    </submittedName>
</protein>
<dbReference type="Pfam" id="PF08822">
    <property type="entry name" value="DUF1804"/>
    <property type="match status" value="1"/>
</dbReference>
<dbReference type="AlphaFoldDB" id="A0A926JCT5"/>
<evidence type="ECO:0000313" key="1">
    <source>
        <dbReference type="EMBL" id="MBC9246729.1"/>
    </source>
</evidence>
<name>A0A926JCT5_9RHOB</name>
<dbReference type="InterPro" id="IPR014926">
    <property type="entry name" value="Phage_D3112_Orf24"/>
</dbReference>
<comment type="caution">
    <text evidence="1">The sequence shown here is derived from an EMBL/GenBank/DDBJ whole genome shotgun (WGS) entry which is preliminary data.</text>
</comment>
<accession>A0A926JCT5</accession>
<evidence type="ECO:0000313" key="2">
    <source>
        <dbReference type="Proteomes" id="UP000608594"/>
    </source>
</evidence>
<sequence length="167" mass="18590">MSAKSEDLRRKARSDYVYRRMMLSTIAIAYGKSEATIGRWKKAAREQGDDWDKARTAHVIAGEGVEVVVSSVVEDFMIQAQSILDEIKDGSHTTSEKVTMLVSLSDAMTKMAASAKRFAPKVSELGVAQDVMAKLLDFVREEFPRHSSAILEIIEPFGERLSEIYAT</sequence>
<dbReference type="RefSeq" id="WP_187793186.1">
    <property type="nucleotide sequence ID" value="NZ_JACOQL010000002.1"/>
</dbReference>
<reference evidence="1" key="1">
    <citation type="submission" date="2020-08" db="EMBL/GenBank/DDBJ databases">
        <title>Paracoccus amoyensis sp. nov., isolated from the surface seawater at coast of Xiamen, Fujian.</title>
        <authorList>
            <person name="Lyu L."/>
        </authorList>
    </citation>
    <scope>NUCLEOTIDE SEQUENCE</scope>
    <source>
        <strain evidence="1">11-3</strain>
    </source>
</reference>
<dbReference type="Proteomes" id="UP000608594">
    <property type="component" value="Unassembled WGS sequence"/>
</dbReference>